<evidence type="ECO:0000256" key="1">
    <source>
        <dbReference type="ARBA" id="ARBA00004141"/>
    </source>
</evidence>
<dbReference type="PANTHER" id="PTHR31465">
    <property type="entry name" value="PROTEIN RTA1-RELATED"/>
    <property type="match status" value="1"/>
</dbReference>
<proteinExistence type="predicted"/>
<sequence>MSPYHPNVTEIFQAARNRTGVALITYALRHPDNDTAVGMAKKYCSIGCTPACPESWQSIFHLPNFGANSVYVIVFLLVLDAQIWLGIRHQTWNFLGAMVPGLFEEMIGYMERLLLHYNPYTENDFLTYLIGLTIAPAFLTAAIYLCLSRMVARAKVSAGSKKDQRDPFAVLKDSRKFRTFKNCLAVSTVLIFIRSIYRVVELQGGFSGKVVNNQASFMILEGPMILIAVIALTFYHPGRVFGGLWASTGKANGAIILYDDQAELTQRGGKGGFQAEESPTPLGGRR</sequence>
<dbReference type="Proteomes" id="UP001590951">
    <property type="component" value="Unassembled WGS sequence"/>
</dbReference>
<comment type="caution">
    <text evidence="6">The sequence shown here is derived from an EMBL/GenBank/DDBJ whole genome shotgun (WGS) entry which is preliminary data.</text>
</comment>
<evidence type="ECO:0000256" key="2">
    <source>
        <dbReference type="ARBA" id="ARBA00022692"/>
    </source>
</evidence>
<keyword evidence="7" id="KW-1185">Reference proteome</keyword>
<dbReference type="Pfam" id="PF04479">
    <property type="entry name" value="RTA1"/>
    <property type="match status" value="2"/>
</dbReference>
<evidence type="ECO:0000313" key="7">
    <source>
        <dbReference type="Proteomes" id="UP001590951"/>
    </source>
</evidence>
<evidence type="ECO:0000313" key="6">
    <source>
        <dbReference type="EMBL" id="KAL2059238.1"/>
    </source>
</evidence>
<accession>A0ABR4BNE6</accession>
<gene>
    <name evidence="6" type="ORF">ABVK25_000530</name>
</gene>
<feature type="transmembrane region" description="Helical" evidence="5">
    <location>
        <begin position="179"/>
        <end position="197"/>
    </location>
</feature>
<protein>
    <submittedName>
        <fullName evidence="6">Uncharacterized protein</fullName>
    </submittedName>
</protein>
<feature type="transmembrane region" description="Helical" evidence="5">
    <location>
        <begin position="92"/>
        <end position="110"/>
    </location>
</feature>
<dbReference type="InterPro" id="IPR007568">
    <property type="entry name" value="RTA1"/>
</dbReference>
<keyword evidence="3 5" id="KW-1133">Transmembrane helix</keyword>
<dbReference type="PANTHER" id="PTHR31465:SF9">
    <property type="entry name" value="SPHINGOID LONG-CHAIN BASE TRANSPORTER RSB1"/>
    <property type="match status" value="1"/>
</dbReference>
<feature type="transmembrane region" description="Helical" evidence="5">
    <location>
        <begin position="217"/>
        <end position="235"/>
    </location>
</feature>
<dbReference type="EMBL" id="JBHFEH010000001">
    <property type="protein sequence ID" value="KAL2059238.1"/>
    <property type="molecule type" value="Genomic_DNA"/>
</dbReference>
<feature type="transmembrane region" description="Helical" evidence="5">
    <location>
        <begin position="65"/>
        <end position="85"/>
    </location>
</feature>
<evidence type="ECO:0000256" key="4">
    <source>
        <dbReference type="ARBA" id="ARBA00023136"/>
    </source>
</evidence>
<keyword evidence="2 5" id="KW-0812">Transmembrane</keyword>
<evidence type="ECO:0000256" key="3">
    <source>
        <dbReference type="ARBA" id="ARBA00022989"/>
    </source>
</evidence>
<comment type="subcellular location">
    <subcellularLocation>
        <location evidence="1">Membrane</location>
        <topology evidence="1">Multi-pass membrane protein</topology>
    </subcellularLocation>
</comment>
<keyword evidence="4 5" id="KW-0472">Membrane</keyword>
<name>A0ABR4BNE6_9LECA</name>
<organism evidence="6 7">
    <name type="scientific">Lepraria finkii</name>
    <dbReference type="NCBI Taxonomy" id="1340010"/>
    <lineage>
        <taxon>Eukaryota</taxon>
        <taxon>Fungi</taxon>
        <taxon>Dikarya</taxon>
        <taxon>Ascomycota</taxon>
        <taxon>Pezizomycotina</taxon>
        <taxon>Lecanoromycetes</taxon>
        <taxon>OSLEUM clade</taxon>
        <taxon>Lecanoromycetidae</taxon>
        <taxon>Lecanorales</taxon>
        <taxon>Lecanorineae</taxon>
        <taxon>Stereocaulaceae</taxon>
        <taxon>Lepraria</taxon>
    </lineage>
</organism>
<evidence type="ECO:0000256" key="5">
    <source>
        <dbReference type="SAM" id="Phobius"/>
    </source>
</evidence>
<reference evidence="6 7" key="1">
    <citation type="submission" date="2024-09" db="EMBL/GenBank/DDBJ databases">
        <title>Rethinking Asexuality: The Enigmatic Case of Functional Sexual Genes in Lepraria (Stereocaulaceae).</title>
        <authorList>
            <person name="Doellman M."/>
            <person name="Sun Y."/>
            <person name="Barcenas-Pena A."/>
            <person name="Lumbsch H.T."/>
            <person name="Grewe F."/>
        </authorList>
    </citation>
    <scope>NUCLEOTIDE SEQUENCE [LARGE SCALE GENOMIC DNA]</scope>
    <source>
        <strain evidence="6 7">Grewe 0041</strain>
    </source>
</reference>
<feature type="transmembrane region" description="Helical" evidence="5">
    <location>
        <begin position="125"/>
        <end position="147"/>
    </location>
</feature>